<dbReference type="EMBL" id="CP150951">
    <property type="protein sequence ID" value="WZC47467.1"/>
    <property type="molecule type" value="Genomic_DNA"/>
</dbReference>
<feature type="compositionally biased region" description="Pro residues" evidence="1">
    <location>
        <begin position="118"/>
        <end position="128"/>
    </location>
</feature>
<name>A0ABZ2V2H0_9RHOB</name>
<evidence type="ECO:0000313" key="2">
    <source>
        <dbReference type="EMBL" id="WZC47467.1"/>
    </source>
</evidence>
<feature type="region of interest" description="Disordered" evidence="1">
    <location>
        <begin position="78"/>
        <end position="135"/>
    </location>
</feature>
<dbReference type="Proteomes" id="UP001440612">
    <property type="component" value="Chromosome"/>
</dbReference>
<evidence type="ECO:0000313" key="3">
    <source>
        <dbReference type="Proteomes" id="UP001440612"/>
    </source>
</evidence>
<protein>
    <submittedName>
        <fullName evidence="2">DUF4177 domain-containing protein</fullName>
    </submittedName>
</protein>
<organism evidence="2 3">
    <name type="scientific">Yoonia phaeophyticola</name>
    <dbReference type="NCBI Taxonomy" id="3137369"/>
    <lineage>
        <taxon>Bacteria</taxon>
        <taxon>Pseudomonadati</taxon>
        <taxon>Pseudomonadota</taxon>
        <taxon>Alphaproteobacteria</taxon>
        <taxon>Rhodobacterales</taxon>
        <taxon>Paracoccaceae</taxon>
        <taxon>Yoonia</taxon>
    </lineage>
</organism>
<proteinExistence type="predicted"/>
<reference evidence="3" key="1">
    <citation type="submission" date="2024-04" db="EMBL/GenBank/DDBJ databases">
        <title>Phylogenomic analyses of a clade within the roseobacter group suggest taxonomic reassignments of species of the genera Aestuariivita, Citreicella, Loktanella, Nautella, Pelagibaca, Ruegeria, Thalassobius, Thiobacimonas and Tropicibacter, and the proposal o.</title>
        <authorList>
            <person name="Jeon C.O."/>
        </authorList>
    </citation>
    <scope>NUCLEOTIDE SEQUENCE [LARGE SCALE GENOMIC DNA]</scope>
    <source>
        <strain evidence="3">BS5-3</strain>
    </source>
</reference>
<gene>
    <name evidence="2" type="ORF">AABB29_11065</name>
</gene>
<dbReference type="RefSeq" id="WP_341365587.1">
    <property type="nucleotide sequence ID" value="NZ_CP150951.2"/>
</dbReference>
<evidence type="ECO:0000256" key="1">
    <source>
        <dbReference type="SAM" id="MobiDB-lite"/>
    </source>
</evidence>
<feature type="compositionally biased region" description="Basic and acidic residues" evidence="1">
    <location>
        <begin position="104"/>
        <end position="115"/>
    </location>
</feature>
<sequence length="135" mass="14863">MSYEYKVVPAPTRGLKAKGIKTAEERFANALQTEMNTLAADGWDYLRTDTLPSEQREGLMGKTTVYQNMLVFRRPLKAKQESAPKQAEALKPIARPTPPVVTEKTGDERLAEKKKVTPPTPVVAPKPPSSDVAAE</sequence>
<keyword evidence="3" id="KW-1185">Reference proteome</keyword>
<accession>A0ABZ2V2H0</accession>